<accession>A0AAN6N586</accession>
<feature type="non-terminal residue" evidence="2">
    <location>
        <position position="218"/>
    </location>
</feature>
<keyword evidence="3" id="KW-1185">Reference proteome</keyword>
<feature type="domain" description="Cellobiose dehydrogenase-like cytochrome" evidence="1">
    <location>
        <begin position="7"/>
        <end position="192"/>
    </location>
</feature>
<proteinExistence type="predicted"/>
<dbReference type="InterPro" id="IPR053208">
    <property type="entry name" value="GMC_Oxidoreductase_CD"/>
</dbReference>
<dbReference type="PANTHER" id="PTHR47190:SF1">
    <property type="entry name" value="GLUCOSE-METHANOL-CHOLINE OXIDOREDUCTASE N-TERMINAL DOMAIN-CONTAINING PROTEIN"/>
    <property type="match status" value="1"/>
</dbReference>
<dbReference type="Proteomes" id="UP001303473">
    <property type="component" value="Unassembled WGS sequence"/>
</dbReference>
<dbReference type="SUPFAM" id="SSF49344">
    <property type="entry name" value="CBD9-like"/>
    <property type="match status" value="1"/>
</dbReference>
<dbReference type="Gene3D" id="2.60.40.1210">
    <property type="entry name" value="Cellobiose dehydrogenase, cytochrome domain"/>
    <property type="match status" value="1"/>
</dbReference>
<dbReference type="InterPro" id="IPR015920">
    <property type="entry name" value="Cellobiose_DH-like_cyt"/>
</dbReference>
<dbReference type="CDD" id="cd09630">
    <property type="entry name" value="CDH_like_cytochrome"/>
    <property type="match status" value="1"/>
</dbReference>
<dbReference type="EMBL" id="MU853825">
    <property type="protein sequence ID" value="KAK3938669.1"/>
    <property type="molecule type" value="Genomic_DNA"/>
</dbReference>
<gene>
    <name evidence="2" type="ORF">QBC46DRAFT_225807</name>
</gene>
<protein>
    <recommendedName>
        <fullName evidence="1">Cellobiose dehydrogenase-like cytochrome domain-containing protein</fullName>
    </recommendedName>
</protein>
<sequence length="218" mass="22034">NPKATPYSDASTGISFPAGFHDPSGYQFGMVLPSSGSSTDMIIQLVSPLKDGGGWAGVDFGDSMTGRLLLVAWPNGKGSDSNGVTVAPRIANGYKQADTVAYTANPVTLTTIAKGTFVNATHVSATFVCKGCMTSDSLTTSGGTQSLSYAYSLLANPNPGDVNTMISDHTTQNEPYGGFDVDLAAAQSSQYASYAAMVSAGNGGASGTGTATAGNQTA</sequence>
<comment type="caution">
    <text evidence="2">The sequence shown here is derived from an EMBL/GenBank/DDBJ whole genome shotgun (WGS) entry which is preliminary data.</text>
</comment>
<evidence type="ECO:0000313" key="3">
    <source>
        <dbReference type="Proteomes" id="UP001303473"/>
    </source>
</evidence>
<feature type="non-terminal residue" evidence="2">
    <location>
        <position position="1"/>
    </location>
</feature>
<dbReference type="Pfam" id="PF16010">
    <property type="entry name" value="CDH-cyt"/>
    <property type="match status" value="1"/>
</dbReference>
<evidence type="ECO:0000259" key="1">
    <source>
        <dbReference type="Pfam" id="PF16010"/>
    </source>
</evidence>
<dbReference type="PANTHER" id="PTHR47190">
    <property type="entry name" value="DEHYDROGENASE, PUTATIVE-RELATED"/>
    <property type="match status" value="1"/>
</dbReference>
<name>A0AAN6N586_9PEZI</name>
<organism evidence="2 3">
    <name type="scientific">Diplogelasinospora grovesii</name>
    <dbReference type="NCBI Taxonomy" id="303347"/>
    <lineage>
        <taxon>Eukaryota</taxon>
        <taxon>Fungi</taxon>
        <taxon>Dikarya</taxon>
        <taxon>Ascomycota</taxon>
        <taxon>Pezizomycotina</taxon>
        <taxon>Sordariomycetes</taxon>
        <taxon>Sordariomycetidae</taxon>
        <taxon>Sordariales</taxon>
        <taxon>Diplogelasinosporaceae</taxon>
        <taxon>Diplogelasinospora</taxon>
    </lineage>
</organism>
<evidence type="ECO:0000313" key="2">
    <source>
        <dbReference type="EMBL" id="KAK3938669.1"/>
    </source>
</evidence>
<reference evidence="3" key="1">
    <citation type="journal article" date="2023" name="Mol. Phylogenet. Evol.">
        <title>Genome-scale phylogeny and comparative genomics of the fungal order Sordariales.</title>
        <authorList>
            <person name="Hensen N."/>
            <person name="Bonometti L."/>
            <person name="Westerberg I."/>
            <person name="Brannstrom I.O."/>
            <person name="Guillou S."/>
            <person name="Cros-Aarteil S."/>
            <person name="Calhoun S."/>
            <person name="Haridas S."/>
            <person name="Kuo A."/>
            <person name="Mondo S."/>
            <person name="Pangilinan J."/>
            <person name="Riley R."/>
            <person name="LaButti K."/>
            <person name="Andreopoulos B."/>
            <person name="Lipzen A."/>
            <person name="Chen C."/>
            <person name="Yan M."/>
            <person name="Daum C."/>
            <person name="Ng V."/>
            <person name="Clum A."/>
            <person name="Steindorff A."/>
            <person name="Ohm R.A."/>
            <person name="Martin F."/>
            <person name="Silar P."/>
            <person name="Natvig D.O."/>
            <person name="Lalanne C."/>
            <person name="Gautier V."/>
            <person name="Ament-Velasquez S.L."/>
            <person name="Kruys A."/>
            <person name="Hutchinson M.I."/>
            <person name="Powell A.J."/>
            <person name="Barry K."/>
            <person name="Miller A.N."/>
            <person name="Grigoriev I.V."/>
            <person name="Debuchy R."/>
            <person name="Gladieux P."/>
            <person name="Hiltunen Thoren M."/>
            <person name="Johannesson H."/>
        </authorList>
    </citation>
    <scope>NUCLEOTIDE SEQUENCE [LARGE SCALE GENOMIC DNA]</scope>
    <source>
        <strain evidence="3">CBS 340.73</strain>
    </source>
</reference>
<dbReference type="AlphaFoldDB" id="A0AAN6N586"/>